<gene>
    <name evidence="1" type="ORF">PMLFYP103_03295</name>
</gene>
<dbReference type="EMBL" id="CACRUV010000048">
    <property type="protein sequence ID" value="VYU69754.1"/>
    <property type="molecule type" value="Genomic_DNA"/>
</dbReference>
<dbReference type="AlphaFoldDB" id="A0A6N3GYT2"/>
<accession>A0A6N3GYT2</accession>
<evidence type="ECO:0000313" key="1">
    <source>
        <dbReference type="EMBL" id="VYU69754.1"/>
    </source>
</evidence>
<reference evidence="1" key="1">
    <citation type="submission" date="2019-11" db="EMBL/GenBank/DDBJ databases">
        <authorList>
            <person name="Feng L."/>
        </authorList>
    </citation>
    <scope>NUCLEOTIDE SEQUENCE</scope>
    <source>
        <strain evidence="1">PmerdaeLFYP103</strain>
    </source>
</reference>
<sequence>MVNFLENFCVVKICQFIDIQLLILSNWKTLNGYHVLMLSKSVYLFQLFVYNVENF</sequence>
<proteinExistence type="predicted"/>
<organism evidence="1">
    <name type="scientific">Parabacteroides merdae</name>
    <dbReference type="NCBI Taxonomy" id="46503"/>
    <lineage>
        <taxon>Bacteria</taxon>
        <taxon>Pseudomonadati</taxon>
        <taxon>Bacteroidota</taxon>
        <taxon>Bacteroidia</taxon>
        <taxon>Bacteroidales</taxon>
        <taxon>Tannerellaceae</taxon>
        <taxon>Parabacteroides</taxon>
    </lineage>
</organism>
<name>A0A6N3GYT2_9BACT</name>
<protein>
    <submittedName>
        <fullName evidence="1">Uncharacterized protein</fullName>
    </submittedName>
</protein>